<reference evidence="1 2" key="1">
    <citation type="submission" date="2018-04" db="EMBL/GenBank/DDBJ databases">
        <title>Large scale genomics of bovine and human commensal E. coli to reveal the emerging process of EHEC.</title>
        <authorList>
            <person name="Arimizu Y."/>
            <person name="Ogura Y."/>
        </authorList>
    </citation>
    <scope>NUCLEOTIDE SEQUENCE [LARGE SCALE GENOMIC DNA]</scope>
    <source>
        <strain evidence="1 2">ECSC038</strain>
    </source>
</reference>
<gene>
    <name evidence="1" type="ORF">ExPECSC038_04346</name>
</gene>
<comment type="caution">
    <text evidence="1">The sequence shown here is derived from an EMBL/GenBank/DDBJ whole genome shotgun (WGS) entry which is preliminary data.</text>
</comment>
<proteinExistence type="predicted"/>
<dbReference type="RefSeq" id="WP_024227107.1">
    <property type="nucleotide sequence ID" value="NZ_BFIH01000077.1"/>
</dbReference>
<dbReference type="Proteomes" id="UP000300926">
    <property type="component" value="Unassembled WGS sequence"/>
</dbReference>
<organism evidence="1 2">
    <name type="scientific">Escherichia coli</name>
    <dbReference type="NCBI Taxonomy" id="562"/>
    <lineage>
        <taxon>Bacteria</taxon>
        <taxon>Pseudomonadati</taxon>
        <taxon>Pseudomonadota</taxon>
        <taxon>Gammaproteobacteria</taxon>
        <taxon>Enterobacterales</taxon>
        <taxon>Enterobacteriaceae</taxon>
        <taxon>Escherichia</taxon>
    </lineage>
</organism>
<dbReference type="AlphaFoldDB" id="A0A4C3BMY9"/>
<evidence type="ECO:0000313" key="1">
    <source>
        <dbReference type="EMBL" id="GCO43409.1"/>
    </source>
</evidence>
<dbReference type="EMBL" id="BFIH01000077">
    <property type="protein sequence ID" value="GCO43409.1"/>
    <property type="molecule type" value="Genomic_DNA"/>
</dbReference>
<name>A0A4C3BMY9_ECOLX</name>
<sequence>MAKPKSEIDAIRALTEVTIKGFEQIVQALDDTREAQGKVARATYNGLTSSGKSRYVASLVKEVGSQAEVSRMLNITPGRVSQLMKSEKNRKNGK</sequence>
<evidence type="ECO:0000313" key="2">
    <source>
        <dbReference type="Proteomes" id="UP000300926"/>
    </source>
</evidence>
<accession>A0A4C3BMY9</accession>
<protein>
    <submittedName>
        <fullName evidence="1">Uncharacterized protein</fullName>
    </submittedName>
</protein>